<name>B0E1K6_LACBS</name>
<dbReference type="HOGENOM" id="CLU_204777_0_0_1"/>
<organism evidence="2">
    <name type="scientific">Laccaria bicolor (strain S238N-H82 / ATCC MYA-4686)</name>
    <name type="common">Bicoloured deceiver</name>
    <name type="synonym">Laccaria laccata var. bicolor</name>
    <dbReference type="NCBI Taxonomy" id="486041"/>
    <lineage>
        <taxon>Eukaryota</taxon>
        <taxon>Fungi</taxon>
        <taxon>Dikarya</taxon>
        <taxon>Basidiomycota</taxon>
        <taxon>Agaricomycotina</taxon>
        <taxon>Agaricomycetes</taxon>
        <taxon>Agaricomycetidae</taxon>
        <taxon>Agaricales</taxon>
        <taxon>Agaricineae</taxon>
        <taxon>Hydnangiaceae</taxon>
        <taxon>Laccaria</taxon>
    </lineage>
</organism>
<evidence type="ECO:0000313" key="2">
    <source>
        <dbReference type="Proteomes" id="UP000001194"/>
    </source>
</evidence>
<dbReference type="RefSeq" id="XP_001890067.1">
    <property type="nucleotide sequence ID" value="XM_001890032.1"/>
</dbReference>
<dbReference type="KEGG" id="lbc:LACBIDRAFT_316765"/>
<evidence type="ECO:0000313" key="1">
    <source>
        <dbReference type="EMBL" id="EDQ99257.1"/>
    </source>
</evidence>
<sequence length="58" mass="6738">MNSIEFRLSEYEFQRPQPVVQPPKDLTPGSEAEALYQRSVQPWSALDLSFRFVNRPAL</sequence>
<reference evidence="1 2" key="1">
    <citation type="journal article" date="2008" name="Nature">
        <title>The genome of Laccaria bicolor provides insights into mycorrhizal symbiosis.</title>
        <authorList>
            <person name="Martin F."/>
            <person name="Aerts A."/>
            <person name="Ahren D."/>
            <person name="Brun A."/>
            <person name="Danchin E.G.J."/>
            <person name="Duchaussoy F."/>
            <person name="Gibon J."/>
            <person name="Kohler A."/>
            <person name="Lindquist E."/>
            <person name="Pereda V."/>
            <person name="Salamov A."/>
            <person name="Shapiro H.J."/>
            <person name="Wuyts J."/>
            <person name="Blaudez D."/>
            <person name="Buee M."/>
            <person name="Brokstein P."/>
            <person name="Canbaeck B."/>
            <person name="Cohen D."/>
            <person name="Courty P.E."/>
            <person name="Coutinho P.M."/>
            <person name="Delaruelle C."/>
            <person name="Detter J.C."/>
            <person name="Deveau A."/>
            <person name="DiFazio S."/>
            <person name="Duplessis S."/>
            <person name="Fraissinet-Tachet L."/>
            <person name="Lucic E."/>
            <person name="Frey-Klett P."/>
            <person name="Fourrey C."/>
            <person name="Feussner I."/>
            <person name="Gay G."/>
            <person name="Grimwood J."/>
            <person name="Hoegger P.J."/>
            <person name="Jain P."/>
            <person name="Kilaru S."/>
            <person name="Labbe J."/>
            <person name="Lin Y.C."/>
            <person name="Legue V."/>
            <person name="Le Tacon F."/>
            <person name="Marmeisse R."/>
            <person name="Melayah D."/>
            <person name="Montanini B."/>
            <person name="Muratet M."/>
            <person name="Nehls U."/>
            <person name="Niculita-Hirzel H."/>
            <person name="Oudot-Le Secq M.P."/>
            <person name="Peter M."/>
            <person name="Quesneville H."/>
            <person name="Rajashekar B."/>
            <person name="Reich M."/>
            <person name="Rouhier N."/>
            <person name="Schmutz J."/>
            <person name="Yin T."/>
            <person name="Chalot M."/>
            <person name="Henrissat B."/>
            <person name="Kuees U."/>
            <person name="Lucas S."/>
            <person name="Van de Peer Y."/>
            <person name="Podila G.K."/>
            <person name="Polle A."/>
            <person name="Pukkila P.J."/>
            <person name="Richardson P.M."/>
            <person name="Rouze P."/>
            <person name="Sanders I.R."/>
            <person name="Stajich J.E."/>
            <person name="Tunlid A."/>
            <person name="Tuskan G."/>
            <person name="Grigoriev I.V."/>
        </authorList>
    </citation>
    <scope>NUCLEOTIDE SEQUENCE [LARGE SCALE GENOMIC DNA]</scope>
    <source>
        <strain evidence="2">S238N-H82 / ATCC MYA-4686</strain>
    </source>
</reference>
<dbReference type="GeneID" id="6085739"/>
<dbReference type="InParanoid" id="B0E1K6"/>
<keyword evidence="2" id="KW-1185">Reference proteome</keyword>
<dbReference type="Proteomes" id="UP000001194">
    <property type="component" value="Unassembled WGS sequence"/>
</dbReference>
<dbReference type="EMBL" id="DS547168">
    <property type="protein sequence ID" value="EDQ99257.1"/>
    <property type="molecule type" value="Genomic_DNA"/>
</dbReference>
<dbReference type="AlphaFoldDB" id="B0E1K6"/>
<gene>
    <name evidence="1" type="ORF">LACBIDRAFT_316765</name>
</gene>
<protein>
    <submittedName>
        <fullName evidence="1">Predicted protein</fullName>
    </submittedName>
</protein>
<accession>B0E1K6</accession>
<dbReference type="OrthoDB" id="10394595at2759"/>
<proteinExistence type="predicted"/>